<protein>
    <recommendedName>
        <fullName evidence="8">7-carboxy-7-deazaguanine synthase</fullName>
        <shortName evidence="8">CDG synthase</shortName>
        <ecNumber evidence="8">4.3.99.3</ecNumber>
    </recommendedName>
    <alternativeName>
        <fullName evidence="8">Queuosine biosynthesis protein QueE</fullName>
    </alternativeName>
</protein>
<dbReference type="GO" id="GO:0008616">
    <property type="term" value="P:tRNA queuosine(34) biosynthetic process"/>
    <property type="evidence" value="ECO:0007669"/>
    <property type="project" value="UniProtKB-UniRule"/>
</dbReference>
<dbReference type="Gene3D" id="3.20.20.70">
    <property type="entry name" value="Aldolase class I"/>
    <property type="match status" value="1"/>
</dbReference>
<dbReference type="SUPFAM" id="SSF102114">
    <property type="entry name" value="Radical SAM enzymes"/>
    <property type="match status" value="1"/>
</dbReference>
<comment type="cofactor">
    <cofactor evidence="8">
        <name>[4Fe-4S] cluster</name>
        <dbReference type="ChEBI" id="CHEBI:49883"/>
    </cofactor>
    <text evidence="8">Binds 1 [4Fe-4S] cluster. The cluster is coordinated with 3 cysteines and an exchangeable S-adenosyl-L-methionine.</text>
</comment>
<keyword evidence="6 8" id="KW-0411">Iron-sulfur</keyword>
<dbReference type="GO" id="GO:1904047">
    <property type="term" value="F:S-adenosyl-L-methionine binding"/>
    <property type="evidence" value="ECO:0007669"/>
    <property type="project" value="UniProtKB-UniRule"/>
</dbReference>
<comment type="cofactor">
    <cofactor evidence="8">
        <name>Mg(2+)</name>
        <dbReference type="ChEBI" id="CHEBI:18420"/>
    </cofactor>
</comment>
<dbReference type="InterPro" id="IPR024924">
    <property type="entry name" value="7-CO-7-deazaguanine_synth-like"/>
</dbReference>
<comment type="caution">
    <text evidence="8">Lacks conserved residue(s) required for the propagation of feature annotation.</text>
</comment>
<keyword evidence="5 8" id="KW-0408">Iron</keyword>
<evidence type="ECO:0000256" key="3">
    <source>
        <dbReference type="ARBA" id="ARBA00022723"/>
    </source>
</evidence>
<dbReference type="GO" id="GO:0051539">
    <property type="term" value="F:4 iron, 4 sulfur cluster binding"/>
    <property type="evidence" value="ECO:0007669"/>
    <property type="project" value="UniProtKB-UniRule"/>
</dbReference>
<feature type="domain" description="Radical SAM core" evidence="9">
    <location>
        <begin position="22"/>
        <end position="221"/>
    </location>
</feature>
<organism evidence="10 11">
    <name type="scientific">Mediterraneibacter gnavus</name>
    <name type="common">Ruminococcus gnavus</name>
    <dbReference type="NCBI Taxonomy" id="33038"/>
    <lineage>
        <taxon>Bacteria</taxon>
        <taxon>Bacillati</taxon>
        <taxon>Bacillota</taxon>
        <taxon>Clostridia</taxon>
        <taxon>Lachnospirales</taxon>
        <taxon>Lachnospiraceae</taxon>
        <taxon>Mediterraneibacter</taxon>
    </lineage>
</organism>
<feature type="binding site" evidence="8">
    <location>
        <position position="76"/>
    </location>
    <ligand>
        <name>S-adenosyl-L-methionine</name>
        <dbReference type="ChEBI" id="CHEBI:59789"/>
    </ligand>
</feature>
<comment type="subunit">
    <text evidence="8">Homodimer.</text>
</comment>
<keyword evidence="1 8" id="KW-0004">4Fe-4S</keyword>
<dbReference type="EMBL" id="QRQE01000019">
    <property type="protein sequence ID" value="RHM76094.1"/>
    <property type="molecule type" value="Genomic_DNA"/>
</dbReference>
<evidence type="ECO:0000256" key="5">
    <source>
        <dbReference type="ARBA" id="ARBA00023004"/>
    </source>
</evidence>
<dbReference type="RefSeq" id="WP_118444599.1">
    <property type="nucleotide sequence ID" value="NZ_JBCPGC010000040.1"/>
</dbReference>
<evidence type="ECO:0000256" key="7">
    <source>
        <dbReference type="ARBA" id="ARBA00023239"/>
    </source>
</evidence>
<keyword evidence="4 8" id="KW-0460">Magnesium</keyword>
<keyword evidence="7 8" id="KW-0456">Lyase</keyword>
<evidence type="ECO:0000256" key="8">
    <source>
        <dbReference type="HAMAP-Rule" id="MF_00917"/>
    </source>
</evidence>
<comment type="function">
    <text evidence="8">Catalyzes the complex heterocyclic radical-mediated conversion of 6-carboxy-5,6,7,8-tetrahydropterin (CPH4) to 7-carboxy-7-deazaguanine (CDG), a step common to the biosynthetic pathways of all 7-deazapurine-containing compounds.</text>
</comment>
<dbReference type="UniPathway" id="UPA00391"/>
<dbReference type="SFLD" id="SFLDG01067">
    <property type="entry name" value="SPASM/twitch_domain_containing"/>
    <property type="match status" value="1"/>
</dbReference>
<dbReference type="InterPro" id="IPR007197">
    <property type="entry name" value="rSAM"/>
</dbReference>
<feature type="binding site" evidence="8">
    <location>
        <begin position="118"/>
        <end position="120"/>
    </location>
    <ligand>
        <name>S-adenosyl-L-methionine</name>
        <dbReference type="ChEBI" id="CHEBI:59789"/>
    </ligand>
</feature>
<comment type="pathway">
    <text evidence="8">Purine metabolism; 7-cyano-7-deazaguanine biosynthesis.</text>
</comment>
<name>A0A415S9L1_MEDGN</name>
<feature type="binding site" evidence="8">
    <location>
        <position position="42"/>
    </location>
    <ligand>
        <name>[4Fe-4S] cluster</name>
        <dbReference type="ChEBI" id="CHEBI:49883"/>
        <note>4Fe-4S-S-AdoMet</note>
    </ligand>
</feature>
<comment type="catalytic activity">
    <reaction evidence="8">
        <text>6-carboxy-5,6,7,8-tetrahydropterin + H(+) = 7-carboxy-7-carbaguanine + NH4(+)</text>
        <dbReference type="Rhea" id="RHEA:27974"/>
        <dbReference type="ChEBI" id="CHEBI:15378"/>
        <dbReference type="ChEBI" id="CHEBI:28938"/>
        <dbReference type="ChEBI" id="CHEBI:61032"/>
        <dbReference type="ChEBI" id="CHEBI:61036"/>
        <dbReference type="EC" id="4.3.99.3"/>
    </reaction>
</comment>
<sequence length="224" mass="26120">MKDDVRFEITEIFQTIQGEGILQGVPSIFIRFAECNLRCRWCDTTKEGIKKELLSWEEIDKQISQYTANHIVITGGEPMLYEDIKYLIGMLKNKGYHITVETNGTIYRKTSCDLVSISPKLKHSGNDSMNLKTIYPDVINQYINNNGYQLKFVVRDFEEDFNEVKEILKELPQVNYDKVLIMALSSSKADLERVQKQVIRLCIQNNLRYTTRLQLHVWDGENEI</sequence>
<proteinExistence type="inferred from homology"/>
<feature type="binding site" evidence="8">
    <location>
        <begin position="41"/>
        <end position="43"/>
    </location>
    <ligand>
        <name>S-adenosyl-L-methionine</name>
        <dbReference type="ChEBI" id="CHEBI:59789"/>
    </ligand>
</feature>
<dbReference type="AlphaFoldDB" id="A0A415S9L1"/>
<evidence type="ECO:0000259" key="9">
    <source>
        <dbReference type="PROSITE" id="PS51918"/>
    </source>
</evidence>
<feature type="binding site" evidence="8">
    <location>
        <position position="39"/>
    </location>
    <ligand>
        <name>[4Fe-4S] cluster</name>
        <dbReference type="ChEBI" id="CHEBI:49883"/>
        <note>4Fe-4S-S-AdoMet</note>
    </ligand>
</feature>
<comment type="caution">
    <text evidence="10">The sequence shown here is derived from an EMBL/GenBank/DDBJ whole genome shotgun (WGS) entry which is preliminary data.</text>
</comment>
<evidence type="ECO:0000256" key="1">
    <source>
        <dbReference type="ARBA" id="ARBA00022485"/>
    </source>
</evidence>
<dbReference type="HAMAP" id="MF_00917">
    <property type="entry name" value="QueE"/>
    <property type="match status" value="1"/>
</dbReference>
<feature type="binding site" evidence="8">
    <location>
        <position position="44"/>
    </location>
    <ligand>
        <name>Mg(2+)</name>
        <dbReference type="ChEBI" id="CHEBI:18420"/>
    </ligand>
</feature>
<reference evidence="10 11" key="1">
    <citation type="submission" date="2018-08" db="EMBL/GenBank/DDBJ databases">
        <title>A genome reference for cultivated species of the human gut microbiota.</title>
        <authorList>
            <person name="Zou Y."/>
            <person name="Xue W."/>
            <person name="Luo G."/>
        </authorList>
    </citation>
    <scope>NUCLEOTIDE SEQUENCE [LARGE SCALE GENOMIC DNA]</scope>
    <source>
        <strain evidence="10 11">AF33-12</strain>
    </source>
</reference>
<accession>A0A415S9L1</accession>
<evidence type="ECO:0000256" key="4">
    <source>
        <dbReference type="ARBA" id="ARBA00022842"/>
    </source>
</evidence>
<feature type="binding site" evidence="8">
    <location>
        <position position="35"/>
    </location>
    <ligand>
        <name>[4Fe-4S] cluster</name>
        <dbReference type="ChEBI" id="CHEBI:49883"/>
        <note>4Fe-4S-S-AdoMet</note>
    </ligand>
</feature>
<keyword evidence="3 8" id="KW-0479">Metal-binding</keyword>
<keyword evidence="8" id="KW-0671">Queuosine biosynthesis</keyword>
<gene>
    <name evidence="8" type="primary">queE</name>
    <name evidence="10" type="ORF">DWZ50_08865</name>
</gene>
<dbReference type="SFLD" id="SFLDS00029">
    <property type="entry name" value="Radical_SAM"/>
    <property type="match status" value="1"/>
</dbReference>
<feature type="binding site" evidence="8">
    <location>
        <begin position="16"/>
        <end position="18"/>
    </location>
    <ligand>
        <name>substrate</name>
    </ligand>
</feature>
<dbReference type="Proteomes" id="UP000285610">
    <property type="component" value="Unassembled WGS sequence"/>
</dbReference>
<keyword evidence="2 8" id="KW-0949">S-adenosyl-L-methionine</keyword>
<evidence type="ECO:0000256" key="2">
    <source>
        <dbReference type="ARBA" id="ARBA00022691"/>
    </source>
</evidence>
<dbReference type="GO" id="GO:0016840">
    <property type="term" value="F:carbon-nitrogen lyase activity"/>
    <property type="evidence" value="ECO:0007669"/>
    <property type="project" value="UniProtKB-UniRule"/>
</dbReference>
<comment type="similarity">
    <text evidence="8">Belongs to the radical SAM superfamily. 7-carboxy-7-deazaguanine synthase family.</text>
</comment>
<evidence type="ECO:0000313" key="11">
    <source>
        <dbReference type="Proteomes" id="UP000285610"/>
    </source>
</evidence>
<dbReference type="InterPro" id="IPR013785">
    <property type="entry name" value="Aldolase_TIM"/>
</dbReference>
<dbReference type="PROSITE" id="PS51918">
    <property type="entry name" value="RADICAL_SAM"/>
    <property type="match status" value="1"/>
</dbReference>
<feature type="binding site" evidence="8">
    <location>
        <position position="74"/>
    </location>
    <ligand>
        <name>substrate</name>
    </ligand>
</feature>
<dbReference type="CDD" id="cd01335">
    <property type="entry name" value="Radical_SAM"/>
    <property type="match status" value="1"/>
</dbReference>
<dbReference type="PIRSF" id="PIRSF000370">
    <property type="entry name" value="QueE"/>
    <property type="match status" value="1"/>
</dbReference>
<dbReference type="PANTHER" id="PTHR42836:SF1">
    <property type="entry name" value="7-CARBOXY-7-DEAZAGUANINE SYNTHASE"/>
    <property type="match status" value="1"/>
</dbReference>
<dbReference type="EC" id="4.3.99.3" evidence="8"/>
<evidence type="ECO:0000313" key="10">
    <source>
        <dbReference type="EMBL" id="RHM76094.1"/>
    </source>
</evidence>
<dbReference type="InterPro" id="IPR058240">
    <property type="entry name" value="rSAM_sf"/>
</dbReference>
<dbReference type="PANTHER" id="PTHR42836">
    <property type="entry name" value="7-CARBOXY-7-DEAZAGUANINE SYNTHASE"/>
    <property type="match status" value="1"/>
</dbReference>
<feature type="binding site" evidence="8">
    <location>
        <position position="31"/>
    </location>
    <ligand>
        <name>substrate</name>
    </ligand>
</feature>
<dbReference type="GO" id="GO:0000287">
    <property type="term" value="F:magnesium ion binding"/>
    <property type="evidence" value="ECO:0007669"/>
    <property type="project" value="UniProtKB-UniRule"/>
</dbReference>
<dbReference type="Pfam" id="PF04055">
    <property type="entry name" value="Radical_SAM"/>
    <property type="match status" value="1"/>
</dbReference>
<evidence type="ECO:0000256" key="6">
    <source>
        <dbReference type="ARBA" id="ARBA00023014"/>
    </source>
</evidence>
<comment type="cofactor">
    <cofactor evidence="8">
        <name>S-adenosyl-L-methionine</name>
        <dbReference type="ChEBI" id="CHEBI:59789"/>
    </cofactor>
    <text evidence="8">Binds 1 S-adenosyl-L-methionine per subunit.</text>
</comment>